<evidence type="ECO:0000256" key="3">
    <source>
        <dbReference type="ARBA" id="ARBA00022692"/>
    </source>
</evidence>
<dbReference type="OrthoDB" id="5615941at2"/>
<proteinExistence type="predicted"/>
<dbReference type="GO" id="GO:0020037">
    <property type="term" value="F:heme binding"/>
    <property type="evidence" value="ECO:0007669"/>
    <property type="project" value="TreeGrafter"/>
</dbReference>
<keyword evidence="4 6" id="KW-1133">Transmembrane helix</keyword>
<evidence type="ECO:0000313" key="9">
    <source>
        <dbReference type="Proteomes" id="UP000270291"/>
    </source>
</evidence>
<organism evidence="8 9">
    <name type="scientific">Hymenobacter perfusus</name>
    <dbReference type="NCBI Taxonomy" id="1236770"/>
    <lineage>
        <taxon>Bacteria</taxon>
        <taxon>Pseudomonadati</taxon>
        <taxon>Bacteroidota</taxon>
        <taxon>Cytophagia</taxon>
        <taxon>Cytophagales</taxon>
        <taxon>Hymenobacteraceae</taxon>
        <taxon>Hymenobacter</taxon>
    </lineage>
</organism>
<feature type="transmembrane region" description="Helical" evidence="6">
    <location>
        <begin position="233"/>
        <end position="251"/>
    </location>
</feature>
<gene>
    <name evidence="8" type="ORF">EI293_19545</name>
</gene>
<dbReference type="GO" id="GO:0005886">
    <property type="term" value="C:plasma membrane"/>
    <property type="evidence" value="ECO:0007669"/>
    <property type="project" value="UniProtKB-SubCell"/>
</dbReference>
<comment type="caution">
    <text evidence="8">The sequence shown here is derived from an EMBL/GenBank/DDBJ whole genome shotgun (WGS) entry which is preliminary data.</text>
</comment>
<evidence type="ECO:0000313" key="8">
    <source>
        <dbReference type="EMBL" id="RSK40165.1"/>
    </source>
</evidence>
<evidence type="ECO:0000256" key="5">
    <source>
        <dbReference type="ARBA" id="ARBA00023136"/>
    </source>
</evidence>
<dbReference type="PANTHER" id="PTHR30485">
    <property type="entry name" value="NI/FE-HYDROGENASE 1 B-TYPE CYTOCHROME SUBUNIT"/>
    <property type="match status" value="1"/>
</dbReference>
<dbReference type="Pfam" id="PF01292">
    <property type="entry name" value="Ni_hydr_CYTB"/>
    <property type="match status" value="1"/>
</dbReference>
<feature type="domain" description="Cytochrome b561 bacterial/Ni-hydrogenase" evidence="7">
    <location>
        <begin position="71"/>
        <end position="264"/>
    </location>
</feature>
<dbReference type="EMBL" id="RWIU01000008">
    <property type="protein sequence ID" value="RSK40165.1"/>
    <property type="molecule type" value="Genomic_DNA"/>
</dbReference>
<evidence type="ECO:0000256" key="2">
    <source>
        <dbReference type="ARBA" id="ARBA00022475"/>
    </source>
</evidence>
<dbReference type="SUPFAM" id="SSF81342">
    <property type="entry name" value="Transmembrane di-heme cytochromes"/>
    <property type="match status" value="1"/>
</dbReference>
<name>A0A428K196_9BACT</name>
<evidence type="ECO:0000256" key="1">
    <source>
        <dbReference type="ARBA" id="ARBA00004651"/>
    </source>
</evidence>
<dbReference type="Gene3D" id="1.20.950.20">
    <property type="entry name" value="Transmembrane di-heme cytochromes, Chain C"/>
    <property type="match status" value="1"/>
</dbReference>
<dbReference type="InterPro" id="IPR051542">
    <property type="entry name" value="Hydrogenase_cytochrome"/>
</dbReference>
<keyword evidence="9" id="KW-1185">Reference proteome</keyword>
<sequence>MRVGCRERRTELFRTNLYNAGSGRLFTVAVARFGNPARVPYLTVVIFSSPPIAPMATPLPSSPATGPKRNSLGLRIWHWANSGLVLFQLMTILFLFVVVKVKSLAPEFSKVLAEKGITMAPDQLRGLTRIVAHRIWDWHIWAGILISVLLAYRVFVSFRQRGGQRTAAKLARLHARAAQGDDEARKGVFVRYMYRGFYVVLAVMVVTGLILVFEDYFRSIEHLCKEIHEVSMYVVLAFVVAHIVGVFRAEVTHEPGITSDMIHGGAPVSDEAA</sequence>
<dbReference type="PANTHER" id="PTHR30485:SF0">
    <property type="entry name" value="NI_FE-HYDROGENASE 1 B-TYPE CYTOCHROME SUBUNIT-RELATED"/>
    <property type="match status" value="1"/>
</dbReference>
<dbReference type="GO" id="GO:0022904">
    <property type="term" value="P:respiratory electron transport chain"/>
    <property type="evidence" value="ECO:0007669"/>
    <property type="project" value="InterPro"/>
</dbReference>
<keyword evidence="2" id="KW-1003">Cell membrane</keyword>
<dbReference type="InterPro" id="IPR016174">
    <property type="entry name" value="Di-haem_cyt_TM"/>
</dbReference>
<dbReference type="GO" id="GO:0009055">
    <property type="term" value="F:electron transfer activity"/>
    <property type="evidence" value="ECO:0007669"/>
    <property type="project" value="InterPro"/>
</dbReference>
<feature type="transmembrane region" description="Helical" evidence="6">
    <location>
        <begin position="76"/>
        <end position="99"/>
    </location>
</feature>
<dbReference type="AlphaFoldDB" id="A0A428K196"/>
<dbReference type="Proteomes" id="UP000270291">
    <property type="component" value="Unassembled WGS sequence"/>
</dbReference>
<reference evidence="8 9" key="1">
    <citation type="submission" date="2018-12" db="EMBL/GenBank/DDBJ databases">
        <authorList>
            <person name="Feng G."/>
            <person name="Zhu H."/>
        </authorList>
    </citation>
    <scope>NUCLEOTIDE SEQUENCE [LARGE SCALE GENOMIC DNA]</scope>
    <source>
        <strain evidence="8 9">LMG 26000</strain>
    </source>
</reference>
<protein>
    <submittedName>
        <fullName evidence="8">Cytochrome b/b6 domain-containing protein</fullName>
    </submittedName>
</protein>
<evidence type="ECO:0000256" key="6">
    <source>
        <dbReference type="SAM" id="Phobius"/>
    </source>
</evidence>
<evidence type="ECO:0000259" key="7">
    <source>
        <dbReference type="Pfam" id="PF01292"/>
    </source>
</evidence>
<keyword evidence="5 6" id="KW-0472">Membrane</keyword>
<feature type="transmembrane region" description="Helical" evidence="6">
    <location>
        <begin position="138"/>
        <end position="156"/>
    </location>
</feature>
<comment type="subcellular location">
    <subcellularLocation>
        <location evidence="1">Cell membrane</location>
        <topology evidence="1">Multi-pass membrane protein</topology>
    </subcellularLocation>
</comment>
<accession>A0A428K196</accession>
<keyword evidence="3 6" id="KW-0812">Transmembrane</keyword>
<evidence type="ECO:0000256" key="4">
    <source>
        <dbReference type="ARBA" id="ARBA00022989"/>
    </source>
</evidence>
<dbReference type="InterPro" id="IPR011577">
    <property type="entry name" value="Cyt_b561_bac/Ni-Hgenase"/>
</dbReference>
<feature type="transmembrane region" description="Helical" evidence="6">
    <location>
        <begin position="192"/>
        <end position="213"/>
    </location>
</feature>